<dbReference type="RefSeq" id="WP_406765153.1">
    <property type="nucleotide sequence ID" value="NZ_JBJHZY010000002.1"/>
</dbReference>
<organism evidence="10 11">
    <name type="scientific">Candidatus Clostridium radicumherbarum</name>
    <dbReference type="NCBI Taxonomy" id="3381662"/>
    <lineage>
        <taxon>Bacteria</taxon>
        <taxon>Bacillati</taxon>
        <taxon>Bacillota</taxon>
        <taxon>Clostridia</taxon>
        <taxon>Eubacteriales</taxon>
        <taxon>Clostridiaceae</taxon>
        <taxon>Clostridium</taxon>
    </lineage>
</organism>
<keyword evidence="3" id="KW-0309">Germination</keyword>
<keyword evidence="7" id="KW-0449">Lipoprotein</keyword>
<accession>A0ABW8TS45</accession>
<feature type="domain" description="Spore germination GerAC-like C-terminal" evidence="8">
    <location>
        <begin position="206"/>
        <end position="341"/>
    </location>
</feature>
<evidence type="ECO:0000256" key="1">
    <source>
        <dbReference type="ARBA" id="ARBA00004635"/>
    </source>
</evidence>
<evidence type="ECO:0000256" key="4">
    <source>
        <dbReference type="ARBA" id="ARBA00022729"/>
    </source>
</evidence>
<name>A0ABW8TS45_9CLOT</name>
<comment type="caution">
    <text evidence="10">The sequence shown here is derived from an EMBL/GenBank/DDBJ whole genome shotgun (WGS) entry which is preliminary data.</text>
</comment>
<keyword evidence="5" id="KW-0472">Membrane</keyword>
<dbReference type="InterPro" id="IPR038501">
    <property type="entry name" value="Spore_GerAC_C_sf"/>
</dbReference>
<comment type="similarity">
    <text evidence="2">Belongs to the GerABKC lipoprotein family.</text>
</comment>
<keyword evidence="6" id="KW-0564">Palmitate</keyword>
<dbReference type="InterPro" id="IPR008844">
    <property type="entry name" value="Spore_GerAC-like"/>
</dbReference>
<gene>
    <name evidence="10" type="ORF">ACJDUH_10430</name>
</gene>
<dbReference type="Proteomes" id="UP001623661">
    <property type="component" value="Unassembled WGS sequence"/>
</dbReference>
<dbReference type="NCBIfam" id="TIGR02887">
    <property type="entry name" value="spore_ger_x_C"/>
    <property type="match status" value="1"/>
</dbReference>
<dbReference type="Pfam" id="PF25198">
    <property type="entry name" value="Spore_GerAC_N"/>
    <property type="match status" value="1"/>
</dbReference>
<comment type="subcellular location">
    <subcellularLocation>
        <location evidence="1">Membrane</location>
        <topology evidence="1">Lipid-anchor</topology>
    </subcellularLocation>
</comment>
<evidence type="ECO:0000313" key="11">
    <source>
        <dbReference type="Proteomes" id="UP001623661"/>
    </source>
</evidence>
<evidence type="ECO:0000256" key="3">
    <source>
        <dbReference type="ARBA" id="ARBA00022544"/>
    </source>
</evidence>
<sequence length="369" mass="41965">MKKIILLLFLSFTLFFNGCKGYDDVNRLLFVTTVIIDVDKNNMPIIYLEAFKPTRTTQSGSEKGERLLFKGTGKTVFEALNDINLSSSLRLNYTQNKVIMFTQCAAKYGIDNFIDIIDREQQFLVRPYIAVLMTSPDRILGAKIKSEEYIGIYIHDLIENVGSSPRAIKLPVNDYLNKRLIGSRTGIVTAIDLKKDQLEDIIEIEGGTIIKNDKMVDFMPKTLGLGYNFLMNNLASGSLEITNPDVPDRFVTLRILNSKTKTNLTYDGETIYLNKSIKLKTTMGSVQKKISFSNGELEKIKEKSKSNIEEACKILFNKYKEENLDIFDIQEEFERKYPNVKVENVLKIAELKLQIDETIEGSPDIQGNT</sequence>
<evidence type="ECO:0000259" key="9">
    <source>
        <dbReference type="Pfam" id="PF25198"/>
    </source>
</evidence>
<reference evidence="10 11" key="1">
    <citation type="submission" date="2024-11" db="EMBL/GenBank/DDBJ databases">
        <authorList>
            <person name="Heng Y.C."/>
            <person name="Lim A.C.H."/>
            <person name="Lee J.K.Y."/>
            <person name="Kittelmann S."/>
        </authorList>
    </citation>
    <scope>NUCLEOTIDE SEQUENCE [LARGE SCALE GENOMIC DNA]</scope>
    <source>
        <strain evidence="10 11">WILCCON 0202</strain>
    </source>
</reference>
<dbReference type="InterPro" id="IPR046953">
    <property type="entry name" value="Spore_GerAC-like_C"/>
</dbReference>
<proteinExistence type="inferred from homology"/>
<protein>
    <submittedName>
        <fullName evidence="10">Ger(X)C family spore germination protein</fullName>
    </submittedName>
</protein>
<dbReference type="Pfam" id="PF05504">
    <property type="entry name" value="Spore_GerAC"/>
    <property type="match status" value="1"/>
</dbReference>
<evidence type="ECO:0000256" key="7">
    <source>
        <dbReference type="ARBA" id="ARBA00023288"/>
    </source>
</evidence>
<dbReference type="PANTHER" id="PTHR35789">
    <property type="entry name" value="SPORE GERMINATION PROTEIN B3"/>
    <property type="match status" value="1"/>
</dbReference>
<keyword evidence="4" id="KW-0732">Signal</keyword>
<evidence type="ECO:0000259" key="8">
    <source>
        <dbReference type="Pfam" id="PF05504"/>
    </source>
</evidence>
<dbReference type="EMBL" id="JBJHZY010000002">
    <property type="protein sequence ID" value="MFL0268524.1"/>
    <property type="molecule type" value="Genomic_DNA"/>
</dbReference>
<dbReference type="PANTHER" id="PTHR35789:SF1">
    <property type="entry name" value="SPORE GERMINATION PROTEIN B3"/>
    <property type="match status" value="1"/>
</dbReference>
<feature type="domain" description="Spore germination protein N-terminal" evidence="9">
    <location>
        <begin position="23"/>
        <end position="180"/>
    </location>
</feature>
<evidence type="ECO:0000256" key="2">
    <source>
        <dbReference type="ARBA" id="ARBA00007886"/>
    </source>
</evidence>
<evidence type="ECO:0000256" key="6">
    <source>
        <dbReference type="ARBA" id="ARBA00023139"/>
    </source>
</evidence>
<dbReference type="InterPro" id="IPR057336">
    <property type="entry name" value="GerAC_N"/>
</dbReference>
<dbReference type="Gene3D" id="3.30.300.210">
    <property type="entry name" value="Nutrient germinant receptor protein C, domain 3"/>
    <property type="match status" value="1"/>
</dbReference>
<evidence type="ECO:0000256" key="5">
    <source>
        <dbReference type="ARBA" id="ARBA00023136"/>
    </source>
</evidence>
<keyword evidence="11" id="KW-1185">Reference proteome</keyword>
<evidence type="ECO:0000313" key="10">
    <source>
        <dbReference type="EMBL" id="MFL0268524.1"/>
    </source>
</evidence>